<comment type="similarity">
    <text evidence="4 13">In the N-terminal section; belongs to the cytidine and deoxycytidylate deaminase family.</text>
</comment>
<dbReference type="HOGENOM" id="CLU_036590_1_2_6"/>
<dbReference type="PANTHER" id="PTHR38011">
    <property type="entry name" value="DIHYDROFOLATE REDUCTASE FAMILY PROTEIN (AFU_ORTHOLOGUE AFUA_8G06820)"/>
    <property type="match status" value="1"/>
</dbReference>
<dbReference type="GO" id="GO:0008270">
    <property type="term" value="F:zinc ion binding"/>
    <property type="evidence" value="ECO:0007669"/>
    <property type="project" value="InterPro"/>
</dbReference>
<keyword evidence="7 13" id="KW-0479">Metal-binding</keyword>
<evidence type="ECO:0000256" key="11">
    <source>
        <dbReference type="ARBA" id="ARBA00023002"/>
    </source>
</evidence>
<feature type="binding site" evidence="16">
    <location>
        <position position="75"/>
    </location>
    <ligand>
        <name>Zn(2+)</name>
        <dbReference type="ChEBI" id="CHEBI:29105"/>
        <note>catalytic</note>
    </ligand>
</feature>
<dbReference type="InterPro" id="IPR002125">
    <property type="entry name" value="CMP_dCMP_dom"/>
</dbReference>
<comment type="pathway">
    <text evidence="3 13">Cofactor biosynthesis; riboflavin biosynthesis; 5-amino-6-(D-ribitylamino)uracil from GTP: step 3/4.</text>
</comment>
<evidence type="ECO:0000256" key="6">
    <source>
        <dbReference type="ARBA" id="ARBA00022619"/>
    </source>
</evidence>
<comment type="function">
    <text evidence="1 13">Converts 2,5-diamino-6-(ribosylamino)-4(3h)-pyrimidinone 5'-phosphate into 5-amino-6-(ribosylamino)-2,4(1h,3h)-pyrimidinedione 5'-phosphate.</text>
</comment>
<dbReference type="GO" id="GO:0008835">
    <property type="term" value="F:diaminohydroxyphosphoribosylaminopyrimidine deaminase activity"/>
    <property type="evidence" value="ECO:0007669"/>
    <property type="project" value="UniProtKB-EC"/>
</dbReference>
<dbReference type="Proteomes" id="UP000005289">
    <property type="component" value="Chromosome"/>
</dbReference>
<dbReference type="CDD" id="cd01284">
    <property type="entry name" value="Riboflavin_deaminase-reductase"/>
    <property type="match status" value="1"/>
</dbReference>
<dbReference type="InterPro" id="IPR016192">
    <property type="entry name" value="APOBEC/CMP_deaminase_Zn-bd"/>
</dbReference>
<evidence type="ECO:0000256" key="15">
    <source>
        <dbReference type="PIRSR" id="PIRSR006769-2"/>
    </source>
</evidence>
<evidence type="ECO:0000256" key="16">
    <source>
        <dbReference type="PIRSR" id="PIRSR006769-3"/>
    </source>
</evidence>
<dbReference type="GO" id="GO:0008703">
    <property type="term" value="F:5-amino-6-(5-phosphoribosylamino)uracil reductase activity"/>
    <property type="evidence" value="ECO:0007669"/>
    <property type="project" value="UniProtKB-EC"/>
</dbReference>
<keyword evidence="12" id="KW-0511">Multifunctional enzyme</keyword>
<proteinExistence type="inferred from homology"/>
<dbReference type="InterPro" id="IPR050765">
    <property type="entry name" value="Riboflavin_Biosynth_HTPR"/>
</dbReference>
<accession>W0DKK0</accession>
<dbReference type="KEGG" id="tti:THITH_05115"/>
<feature type="binding site" evidence="15">
    <location>
        <position position="242"/>
    </location>
    <ligand>
        <name>NADP(+)</name>
        <dbReference type="ChEBI" id="CHEBI:58349"/>
    </ligand>
</feature>
<evidence type="ECO:0000256" key="13">
    <source>
        <dbReference type="PIRNR" id="PIRNR006769"/>
    </source>
</evidence>
<dbReference type="SUPFAM" id="SSF53927">
    <property type="entry name" value="Cytidine deaminase-like"/>
    <property type="match status" value="1"/>
</dbReference>
<dbReference type="PANTHER" id="PTHR38011:SF7">
    <property type="entry name" value="2,5-DIAMINO-6-RIBOSYLAMINO-4(3H)-PYRIMIDINONE 5'-PHOSPHATE REDUCTASE"/>
    <property type="match status" value="1"/>
</dbReference>
<evidence type="ECO:0000256" key="12">
    <source>
        <dbReference type="ARBA" id="ARBA00023268"/>
    </source>
</evidence>
<comment type="cofactor">
    <cofactor evidence="13 16">
        <name>Zn(2+)</name>
        <dbReference type="ChEBI" id="CHEBI:29105"/>
    </cofactor>
    <text evidence="13 16">Binds 1 zinc ion.</text>
</comment>
<dbReference type="Pfam" id="PF01872">
    <property type="entry name" value="RibD_C"/>
    <property type="match status" value="1"/>
</dbReference>
<feature type="binding site" evidence="16">
    <location>
        <position position="84"/>
    </location>
    <ligand>
        <name>Zn(2+)</name>
        <dbReference type="ChEBI" id="CHEBI:29105"/>
        <note>catalytic</note>
    </ligand>
</feature>
<dbReference type="InterPro" id="IPR002734">
    <property type="entry name" value="RibDG_C"/>
</dbReference>
<evidence type="ECO:0000256" key="8">
    <source>
        <dbReference type="ARBA" id="ARBA00022801"/>
    </source>
</evidence>
<name>W0DKK0_9GAMM</name>
<evidence type="ECO:0000256" key="7">
    <source>
        <dbReference type="ARBA" id="ARBA00022723"/>
    </source>
</evidence>
<dbReference type="PIRSF" id="PIRSF006769">
    <property type="entry name" value="RibD"/>
    <property type="match status" value="1"/>
</dbReference>
<dbReference type="RefSeq" id="WP_006748816.1">
    <property type="nucleotide sequence ID" value="NZ_CP007029.1"/>
</dbReference>
<dbReference type="EC" id="1.1.1.193" evidence="13"/>
<dbReference type="UniPathway" id="UPA00275">
    <property type="reaction ID" value="UER00401"/>
</dbReference>
<dbReference type="NCBIfam" id="TIGR00227">
    <property type="entry name" value="ribD_Cterm"/>
    <property type="match status" value="1"/>
</dbReference>
<feature type="binding site" evidence="15">
    <location>
        <position position="196"/>
    </location>
    <ligand>
        <name>NADP(+)</name>
        <dbReference type="ChEBI" id="CHEBI:58349"/>
    </ligand>
</feature>
<dbReference type="AlphaFoldDB" id="W0DKK0"/>
<comment type="catalytic activity">
    <reaction evidence="13">
        <text>2,5-diamino-6-hydroxy-4-(5-phosphoribosylamino)-pyrimidine + H2O + H(+) = 5-amino-6-(5-phospho-D-ribosylamino)uracil + NH4(+)</text>
        <dbReference type="Rhea" id="RHEA:21868"/>
        <dbReference type="ChEBI" id="CHEBI:15377"/>
        <dbReference type="ChEBI" id="CHEBI:15378"/>
        <dbReference type="ChEBI" id="CHEBI:28938"/>
        <dbReference type="ChEBI" id="CHEBI:58453"/>
        <dbReference type="ChEBI" id="CHEBI:58614"/>
        <dbReference type="EC" id="3.5.4.26"/>
    </reaction>
</comment>
<feature type="binding site" evidence="16">
    <location>
        <position position="50"/>
    </location>
    <ligand>
        <name>Zn(2+)</name>
        <dbReference type="ChEBI" id="CHEBI:29105"/>
        <note>catalytic</note>
    </ligand>
</feature>
<feature type="binding site" evidence="15">
    <location>
        <position position="170"/>
    </location>
    <ligand>
        <name>NADP(+)</name>
        <dbReference type="ChEBI" id="CHEBI:58349"/>
    </ligand>
</feature>
<dbReference type="InterPro" id="IPR011549">
    <property type="entry name" value="RibD_C"/>
</dbReference>
<evidence type="ECO:0000256" key="14">
    <source>
        <dbReference type="PIRSR" id="PIRSR006769-1"/>
    </source>
</evidence>
<comment type="similarity">
    <text evidence="5 13">In the C-terminal section; belongs to the HTP reductase family.</text>
</comment>
<feature type="binding site" evidence="15">
    <location>
        <position position="154"/>
    </location>
    <ligand>
        <name>NADP(+)</name>
        <dbReference type="ChEBI" id="CHEBI:58349"/>
    </ligand>
</feature>
<dbReference type="SUPFAM" id="SSF53597">
    <property type="entry name" value="Dihydrofolate reductase-like"/>
    <property type="match status" value="1"/>
</dbReference>
<dbReference type="EMBL" id="CP007029">
    <property type="protein sequence ID" value="AHE97747.1"/>
    <property type="molecule type" value="Genomic_DNA"/>
</dbReference>
<keyword evidence="8 13" id="KW-0378">Hydrolase</keyword>
<evidence type="ECO:0000256" key="10">
    <source>
        <dbReference type="ARBA" id="ARBA00022857"/>
    </source>
</evidence>
<feature type="binding site" evidence="15">
    <location>
        <position position="314"/>
    </location>
    <ligand>
        <name>substrate</name>
    </ligand>
</feature>
<dbReference type="Gene3D" id="3.40.140.10">
    <property type="entry name" value="Cytidine Deaminase, domain 2"/>
    <property type="match status" value="1"/>
</dbReference>
<dbReference type="NCBIfam" id="TIGR00326">
    <property type="entry name" value="eubact_ribD"/>
    <property type="match status" value="1"/>
</dbReference>
<feature type="active site" description="Proton donor" evidence="14">
    <location>
        <position position="52"/>
    </location>
</feature>
<keyword evidence="9 13" id="KW-0862">Zinc</keyword>
<evidence type="ECO:0000256" key="9">
    <source>
        <dbReference type="ARBA" id="ARBA00022833"/>
    </source>
</evidence>
<comment type="catalytic activity">
    <reaction evidence="13">
        <text>5-amino-6-(5-phospho-D-ribitylamino)uracil + NADP(+) = 5-amino-6-(5-phospho-D-ribosylamino)uracil + NADPH + H(+)</text>
        <dbReference type="Rhea" id="RHEA:17845"/>
        <dbReference type="ChEBI" id="CHEBI:15378"/>
        <dbReference type="ChEBI" id="CHEBI:57783"/>
        <dbReference type="ChEBI" id="CHEBI:58349"/>
        <dbReference type="ChEBI" id="CHEBI:58421"/>
        <dbReference type="ChEBI" id="CHEBI:58453"/>
        <dbReference type="EC" id="1.1.1.193"/>
    </reaction>
</comment>
<dbReference type="EC" id="3.5.4.26" evidence="13"/>
<gene>
    <name evidence="18" type="primary">ribD</name>
    <name evidence="18" type="ORF">THITH_05115</name>
</gene>
<feature type="domain" description="CMP/dCMP-type deaminase" evidence="17">
    <location>
        <begin position="1"/>
        <end position="123"/>
    </location>
</feature>
<feature type="binding site" evidence="15">
    <location>
        <position position="168"/>
    </location>
    <ligand>
        <name>substrate</name>
    </ligand>
</feature>
<feature type="binding site" evidence="15">
    <location>
        <position position="207"/>
    </location>
    <ligand>
        <name>substrate</name>
    </ligand>
</feature>
<protein>
    <recommendedName>
        <fullName evidence="13">Riboflavin biosynthesis protein RibD</fullName>
    </recommendedName>
    <domain>
        <recommendedName>
            <fullName evidence="13">Diaminohydroxyphosphoribosylaminopyrimidine deaminase</fullName>
            <shortName evidence="13">DRAP deaminase</shortName>
            <ecNumber evidence="13">3.5.4.26</ecNumber>
        </recommendedName>
        <alternativeName>
            <fullName evidence="13">Riboflavin-specific deaminase</fullName>
        </alternativeName>
    </domain>
    <domain>
        <recommendedName>
            <fullName evidence="13">5-amino-6-(5-phosphoribosylamino)uracil reductase</fullName>
            <ecNumber evidence="13">1.1.1.193</ecNumber>
        </recommendedName>
        <alternativeName>
            <fullName evidence="13">HTP reductase</fullName>
        </alternativeName>
    </domain>
</protein>
<feature type="binding site" evidence="15">
    <location>
        <begin position="316"/>
        <end position="322"/>
    </location>
    <ligand>
        <name>NADP(+)</name>
        <dbReference type="ChEBI" id="CHEBI:58349"/>
    </ligand>
</feature>
<evidence type="ECO:0000256" key="4">
    <source>
        <dbReference type="ARBA" id="ARBA00005259"/>
    </source>
</evidence>
<evidence type="ECO:0000259" key="17">
    <source>
        <dbReference type="PROSITE" id="PS51747"/>
    </source>
</evidence>
<feature type="binding site" evidence="15">
    <location>
        <position position="200"/>
    </location>
    <ligand>
        <name>NADP(+)</name>
        <dbReference type="ChEBI" id="CHEBI:58349"/>
    </ligand>
</feature>
<keyword evidence="10 13" id="KW-0521">NADP</keyword>
<sequence>MSDERFMARALQLARVGLYTTDPNPRVGSVVVRAGEIIGEGTHWRAGEPHAEIHALHAAGERARGATVYVTLEPCSHHGRTPPCADALIAAGVARVVIAMQDPNPRVAGRGIERLRNAGIEVRPGVLEFEARQLNPGFVRRMQSGRPWVRVKLASSLDGRTAMASGESRWITGPAARRDVQHWRARAGAILTGSGTVLADDPRLTVRLTPAELLADDGHAPNQTPELADVAPRHPPRVVVDSRLQTPRSARLLDGEGSVLVLTTAERAASDKARDLRLRGAEVEAAPEREDGQLDLGAVLERLGEREVNELHVEAGAGLAGALARCGLVDEWLLYLAPCLMGSGARPLLDWPLQHMAERAELDLFACDRVGDALRLRAWPLPPV</sequence>
<comment type="pathway">
    <text evidence="2 13">Cofactor biosynthesis; riboflavin biosynthesis; 5-amino-6-(D-ribitylamino)uracil from GTP: step 2/4.</text>
</comment>
<evidence type="ECO:0000256" key="2">
    <source>
        <dbReference type="ARBA" id="ARBA00004882"/>
    </source>
</evidence>
<dbReference type="PROSITE" id="PS00903">
    <property type="entry name" value="CYT_DCMP_DEAMINASES_1"/>
    <property type="match status" value="1"/>
</dbReference>
<dbReference type="PROSITE" id="PS51747">
    <property type="entry name" value="CYT_DCMP_DEAMINASES_2"/>
    <property type="match status" value="1"/>
</dbReference>
<dbReference type="GO" id="GO:0050661">
    <property type="term" value="F:NADP binding"/>
    <property type="evidence" value="ECO:0007669"/>
    <property type="project" value="InterPro"/>
</dbReference>
<dbReference type="InterPro" id="IPR004794">
    <property type="entry name" value="Eubact_RibD"/>
</dbReference>
<organism evidence="18 19">
    <name type="scientific">Thioalkalivibrio paradoxus ARh 1</name>
    <dbReference type="NCBI Taxonomy" id="713585"/>
    <lineage>
        <taxon>Bacteria</taxon>
        <taxon>Pseudomonadati</taxon>
        <taxon>Pseudomonadota</taxon>
        <taxon>Gammaproteobacteria</taxon>
        <taxon>Chromatiales</taxon>
        <taxon>Ectothiorhodospiraceae</taxon>
        <taxon>Thioalkalivibrio</taxon>
    </lineage>
</organism>
<keyword evidence="11 13" id="KW-0560">Oxidoreductase</keyword>
<keyword evidence="19" id="KW-1185">Reference proteome</keyword>
<evidence type="ECO:0000313" key="18">
    <source>
        <dbReference type="EMBL" id="AHE97747.1"/>
    </source>
</evidence>
<evidence type="ECO:0000256" key="5">
    <source>
        <dbReference type="ARBA" id="ARBA00007417"/>
    </source>
</evidence>
<dbReference type="STRING" id="713585.THITH_05115"/>
<dbReference type="Pfam" id="PF00383">
    <property type="entry name" value="dCMP_cyt_deam_1"/>
    <property type="match status" value="1"/>
</dbReference>
<dbReference type="FunFam" id="3.40.140.10:FF:000025">
    <property type="entry name" value="Riboflavin biosynthesis protein RibD"/>
    <property type="match status" value="1"/>
</dbReference>
<feature type="binding site" evidence="15">
    <location>
        <position position="184"/>
    </location>
    <ligand>
        <name>substrate</name>
    </ligand>
</feature>
<dbReference type="GO" id="GO:0009231">
    <property type="term" value="P:riboflavin biosynthetic process"/>
    <property type="evidence" value="ECO:0007669"/>
    <property type="project" value="UniProtKB-UniPathway"/>
</dbReference>
<reference evidence="18 19" key="1">
    <citation type="submission" date="2013-12" db="EMBL/GenBank/DDBJ databases">
        <authorList>
            <consortium name="DOE Joint Genome Institute"/>
            <person name="Muyzer G."/>
            <person name="Huntemann M."/>
            <person name="Han J."/>
            <person name="Chen A."/>
            <person name="Kyrpides N."/>
            <person name="Mavromatis K."/>
            <person name="Markowitz V."/>
            <person name="Palaniappan K."/>
            <person name="Ivanova N."/>
            <person name="Schaumberg A."/>
            <person name="Pati A."/>
            <person name="Liolios K."/>
            <person name="Nordberg H.P."/>
            <person name="Cantor M.N."/>
            <person name="Hua S.X."/>
            <person name="Woyke T."/>
        </authorList>
    </citation>
    <scope>NUCLEOTIDE SEQUENCE [LARGE SCALE GENOMIC DNA]</scope>
    <source>
        <strain evidence="18 19">ARh 1</strain>
    </source>
</reference>
<dbReference type="Gene3D" id="3.40.430.10">
    <property type="entry name" value="Dihydrofolate Reductase, subunit A"/>
    <property type="match status" value="1"/>
</dbReference>
<feature type="binding site" evidence="15">
    <location>
        <position position="204"/>
    </location>
    <ligand>
        <name>substrate</name>
    </ligand>
</feature>
<evidence type="ECO:0000256" key="1">
    <source>
        <dbReference type="ARBA" id="ARBA00002151"/>
    </source>
</evidence>
<keyword evidence="6 13" id="KW-0686">Riboflavin biosynthesis</keyword>
<dbReference type="OrthoDB" id="9800865at2"/>
<dbReference type="InterPro" id="IPR016193">
    <property type="entry name" value="Cytidine_deaminase-like"/>
</dbReference>
<evidence type="ECO:0000256" key="3">
    <source>
        <dbReference type="ARBA" id="ARBA00004910"/>
    </source>
</evidence>
<dbReference type="InterPro" id="IPR024072">
    <property type="entry name" value="DHFR-like_dom_sf"/>
</dbReference>
<evidence type="ECO:0000313" key="19">
    <source>
        <dbReference type="Proteomes" id="UP000005289"/>
    </source>
</evidence>